<gene>
    <name evidence="6" type="ORF">E4K62_03975</name>
</gene>
<reference evidence="6 7" key="1">
    <citation type="submission" date="2019-03" db="EMBL/GenBank/DDBJ databases">
        <authorList>
            <person name="Dong K."/>
        </authorList>
    </citation>
    <scope>NUCLEOTIDE SEQUENCE [LARGE SCALE GENOMIC DNA]</scope>
    <source>
        <strain evidence="7">dk512</strain>
    </source>
</reference>
<dbReference type="Pfam" id="PF04107">
    <property type="entry name" value="GCS2"/>
    <property type="match status" value="1"/>
</dbReference>
<dbReference type="NCBIfam" id="NF010041">
    <property type="entry name" value="PRK13517.1-1"/>
    <property type="match status" value="1"/>
</dbReference>
<dbReference type="GO" id="GO:0016874">
    <property type="term" value="F:ligase activity"/>
    <property type="evidence" value="ECO:0007669"/>
    <property type="project" value="UniProtKB-KW"/>
</dbReference>
<keyword evidence="7" id="KW-1185">Reference proteome</keyword>
<organism evidence="6 7">
    <name type="scientific">Microbacterium wangchenii</name>
    <dbReference type="NCBI Taxonomy" id="2541726"/>
    <lineage>
        <taxon>Bacteria</taxon>
        <taxon>Bacillati</taxon>
        <taxon>Actinomycetota</taxon>
        <taxon>Actinomycetes</taxon>
        <taxon>Micrococcales</taxon>
        <taxon>Microbacteriaceae</taxon>
        <taxon>Microbacterium</taxon>
    </lineage>
</organism>
<evidence type="ECO:0000313" key="6">
    <source>
        <dbReference type="EMBL" id="QBR87923.1"/>
    </source>
</evidence>
<dbReference type="Gene3D" id="3.30.590.20">
    <property type="match status" value="1"/>
</dbReference>
<sequence>MRQRPKIALRTFGVEEEMLLVDADTGVPVPAAAAVIAGTAFENLRSAVVPEMHQEMIEIVGAPHRSLTDLQAEAAYARATVDRVAQGLGTRVAPLAASPIPAVPHPSPGSRHELIAQRYGITPTQCMTCGLHVHVSIAGATEGVAVLDRIRGWLPALRVLSANSPFSAGVDTGYDSYRYELWNLWPSSGPAEVFGDAETYHRATQELLATGAVLDEGMLYADARLSARFPTVEVRVCDVPLTPATTALLAGLVRGMVASAADAARRGEAPAAISLNALRLATWDAALRGLSGTLLDPRTRRPAPAAEVVRAMVDFAAPGLAAHGDLAVVSEGVERILSEGNAATWQRATAGAGTDLRGLVLAAADLGAASAHDAASTALAGSR</sequence>
<evidence type="ECO:0000256" key="5">
    <source>
        <dbReference type="HAMAP-Rule" id="MF_01609"/>
    </source>
</evidence>
<dbReference type="PANTHER" id="PTHR36510">
    <property type="entry name" value="GLUTAMATE--CYSTEINE LIGASE 2-RELATED"/>
    <property type="match status" value="1"/>
</dbReference>
<dbReference type="InterPro" id="IPR011793">
    <property type="entry name" value="YbdK"/>
</dbReference>
<evidence type="ECO:0000256" key="4">
    <source>
        <dbReference type="ARBA" id="ARBA00048819"/>
    </source>
</evidence>
<comment type="catalytic activity">
    <reaction evidence="4 5">
        <text>L-cysteine + L-glutamate + ATP = gamma-L-glutamyl-L-cysteine + ADP + phosphate + H(+)</text>
        <dbReference type="Rhea" id="RHEA:13285"/>
        <dbReference type="ChEBI" id="CHEBI:15378"/>
        <dbReference type="ChEBI" id="CHEBI:29985"/>
        <dbReference type="ChEBI" id="CHEBI:30616"/>
        <dbReference type="ChEBI" id="CHEBI:35235"/>
        <dbReference type="ChEBI" id="CHEBI:43474"/>
        <dbReference type="ChEBI" id="CHEBI:58173"/>
        <dbReference type="ChEBI" id="CHEBI:456216"/>
        <dbReference type="EC" id="6.3.2.2"/>
    </reaction>
</comment>
<keyword evidence="1 5" id="KW-0436">Ligase</keyword>
<dbReference type="SUPFAM" id="SSF55931">
    <property type="entry name" value="Glutamine synthetase/guanido kinase"/>
    <property type="match status" value="1"/>
</dbReference>
<dbReference type="RefSeq" id="WP_135063796.1">
    <property type="nucleotide sequence ID" value="NZ_CP038266.1"/>
</dbReference>
<dbReference type="InterPro" id="IPR006336">
    <property type="entry name" value="GCS2"/>
</dbReference>
<evidence type="ECO:0000256" key="3">
    <source>
        <dbReference type="ARBA" id="ARBA00022840"/>
    </source>
</evidence>
<dbReference type="HAMAP" id="MF_01609">
    <property type="entry name" value="Glu_cys_ligase_2"/>
    <property type="match status" value="1"/>
</dbReference>
<evidence type="ECO:0000256" key="1">
    <source>
        <dbReference type="ARBA" id="ARBA00022598"/>
    </source>
</evidence>
<dbReference type="InterPro" id="IPR014746">
    <property type="entry name" value="Gln_synth/guanido_kin_cat_dom"/>
</dbReference>
<accession>A0ABX5SP59</accession>
<evidence type="ECO:0000256" key="2">
    <source>
        <dbReference type="ARBA" id="ARBA00022741"/>
    </source>
</evidence>
<dbReference type="Proteomes" id="UP000295748">
    <property type="component" value="Chromosome"/>
</dbReference>
<dbReference type="EMBL" id="CP038266">
    <property type="protein sequence ID" value="QBR87923.1"/>
    <property type="molecule type" value="Genomic_DNA"/>
</dbReference>
<keyword evidence="3 5" id="KW-0067">ATP-binding</keyword>
<comment type="function">
    <text evidence="5">ATP-dependent carboxylate-amine ligase which exhibits weak glutamate--cysteine ligase activity.</text>
</comment>
<dbReference type="PANTHER" id="PTHR36510:SF1">
    <property type="entry name" value="GLUTAMATE--CYSTEINE LIGASE 2-RELATED"/>
    <property type="match status" value="1"/>
</dbReference>
<name>A0ABX5SP59_9MICO</name>
<dbReference type="NCBIfam" id="TIGR02050">
    <property type="entry name" value="gshA_cyan_rel"/>
    <property type="match status" value="1"/>
</dbReference>
<protein>
    <recommendedName>
        <fullName evidence="5">Putative glutamate--cysteine ligase 2</fullName>
        <ecNumber evidence="5">6.3.2.2</ecNumber>
    </recommendedName>
    <alternativeName>
        <fullName evidence="5">Gamma-glutamylcysteine synthetase 2</fullName>
        <shortName evidence="5">GCS 2</shortName>
        <shortName evidence="5">Gamma-GCS 2</shortName>
    </alternativeName>
</protein>
<dbReference type="EC" id="6.3.2.2" evidence="5"/>
<comment type="similarity">
    <text evidence="5">Belongs to the glutamate--cysteine ligase type 2 family. YbdK subfamily.</text>
</comment>
<evidence type="ECO:0000313" key="7">
    <source>
        <dbReference type="Proteomes" id="UP000295748"/>
    </source>
</evidence>
<proteinExistence type="inferred from homology"/>
<keyword evidence="2 5" id="KW-0547">Nucleotide-binding</keyword>
<dbReference type="InterPro" id="IPR050141">
    <property type="entry name" value="GCL_type2/YbdK_subfam"/>
</dbReference>